<accession>A0ACC0U6K3</accession>
<name>A0ACC0U6K3_9AGAM</name>
<protein>
    <submittedName>
        <fullName evidence="1">Uncharacterized protein</fullName>
    </submittedName>
</protein>
<evidence type="ECO:0000313" key="2">
    <source>
        <dbReference type="Proteomes" id="UP001207468"/>
    </source>
</evidence>
<evidence type="ECO:0000313" key="1">
    <source>
        <dbReference type="EMBL" id="KAI9464395.1"/>
    </source>
</evidence>
<dbReference type="EMBL" id="JAGFNK010000149">
    <property type="protein sequence ID" value="KAI9464395.1"/>
    <property type="molecule type" value="Genomic_DNA"/>
</dbReference>
<dbReference type="Proteomes" id="UP001207468">
    <property type="component" value="Unassembled WGS sequence"/>
</dbReference>
<proteinExistence type="predicted"/>
<comment type="caution">
    <text evidence="1">The sequence shown here is derived from an EMBL/GenBank/DDBJ whole genome shotgun (WGS) entry which is preliminary data.</text>
</comment>
<keyword evidence="2" id="KW-1185">Reference proteome</keyword>
<gene>
    <name evidence="1" type="ORF">F5148DRAFT_176369</name>
</gene>
<sequence>MTLSLTLGINSRCESVKTLMNEAKDKDKRDRNENILTEENPLIVEFRILRSLPHRDFVIVRQALFSTSDVPEILWNFSHLDVGERIALAQKPYFYEGLPENVNEYAGTFHHWPKLKCFQGSVFVLESGQRRVFLECSTLQAFDNVWIISNNVPTILIFRHISGELFGEVKVEGYFPRSAELSFSHVVPDERPEQLKLKPVGRTKDWRGKIHELLGANHTRIHFKPLPP</sequence>
<organism evidence="1 2">
    <name type="scientific">Russula earlei</name>
    <dbReference type="NCBI Taxonomy" id="71964"/>
    <lineage>
        <taxon>Eukaryota</taxon>
        <taxon>Fungi</taxon>
        <taxon>Dikarya</taxon>
        <taxon>Basidiomycota</taxon>
        <taxon>Agaricomycotina</taxon>
        <taxon>Agaricomycetes</taxon>
        <taxon>Russulales</taxon>
        <taxon>Russulaceae</taxon>
        <taxon>Russula</taxon>
    </lineage>
</organism>
<reference evidence="1" key="1">
    <citation type="submission" date="2021-03" db="EMBL/GenBank/DDBJ databases">
        <title>Evolutionary priming and transition to the ectomycorrhizal habit in an iconic lineage of mushroom-forming fungi: is preadaptation a requirement?</title>
        <authorList>
            <consortium name="DOE Joint Genome Institute"/>
            <person name="Looney B.P."/>
            <person name="Miyauchi S."/>
            <person name="Morin E."/>
            <person name="Drula E."/>
            <person name="Courty P.E."/>
            <person name="Chicoki N."/>
            <person name="Fauchery L."/>
            <person name="Kohler A."/>
            <person name="Kuo A."/>
            <person name="LaButti K."/>
            <person name="Pangilinan J."/>
            <person name="Lipzen A."/>
            <person name="Riley R."/>
            <person name="Andreopoulos W."/>
            <person name="He G."/>
            <person name="Johnson J."/>
            <person name="Barry K.W."/>
            <person name="Grigoriev I.V."/>
            <person name="Nagy L."/>
            <person name="Hibbett D."/>
            <person name="Henrissat B."/>
            <person name="Matheny P.B."/>
            <person name="Labbe J."/>
            <person name="Martin A.F."/>
        </authorList>
    </citation>
    <scope>NUCLEOTIDE SEQUENCE</scope>
    <source>
        <strain evidence="1">BPL698</strain>
    </source>
</reference>